<reference evidence="3" key="1">
    <citation type="journal article" date="2019" name="Int. J. Syst. Evol. Microbiol.">
        <title>The Global Catalogue of Microorganisms (GCM) 10K type strain sequencing project: providing services to taxonomists for standard genome sequencing and annotation.</title>
        <authorList>
            <consortium name="The Broad Institute Genomics Platform"/>
            <consortium name="The Broad Institute Genome Sequencing Center for Infectious Disease"/>
            <person name="Wu L."/>
            <person name="Ma J."/>
        </authorList>
    </citation>
    <scope>NUCLEOTIDE SEQUENCE [LARGE SCALE GENOMIC DNA]</scope>
    <source>
        <strain evidence="3">KCTC 23984</strain>
    </source>
</reference>
<protein>
    <submittedName>
        <fullName evidence="2">FkbM family methyltransferase</fullName>
    </submittedName>
</protein>
<dbReference type="Gene3D" id="3.40.50.150">
    <property type="entry name" value="Vaccinia Virus protein VP39"/>
    <property type="match status" value="1"/>
</dbReference>
<keyword evidence="2" id="KW-0489">Methyltransferase</keyword>
<keyword evidence="3" id="KW-1185">Reference proteome</keyword>
<comment type="caution">
    <text evidence="2">The sequence shown here is derived from an EMBL/GenBank/DDBJ whole genome shotgun (WGS) entry which is preliminary data.</text>
</comment>
<dbReference type="RefSeq" id="WP_377480187.1">
    <property type="nucleotide sequence ID" value="NZ_JBHUOX010000001.1"/>
</dbReference>
<dbReference type="Pfam" id="PF05050">
    <property type="entry name" value="Methyltransf_21"/>
    <property type="match status" value="1"/>
</dbReference>
<organism evidence="2 3">
    <name type="scientific">Pontibacter toksunensis</name>
    <dbReference type="NCBI Taxonomy" id="1332631"/>
    <lineage>
        <taxon>Bacteria</taxon>
        <taxon>Pseudomonadati</taxon>
        <taxon>Bacteroidota</taxon>
        <taxon>Cytophagia</taxon>
        <taxon>Cytophagales</taxon>
        <taxon>Hymenobacteraceae</taxon>
        <taxon>Pontibacter</taxon>
    </lineage>
</organism>
<dbReference type="Proteomes" id="UP001597641">
    <property type="component" value="Unassembled WGS sequence"/>
</dbReference>
<dbReference type="EMBL" id="JBHUOX010000001">
    <property type="protein sequence ID" value="MFD2999150.1"/>
    <property type="molecule type" value="Genomic_DNA"/>
</dbReference>
<evidence type="ECO:0000313" key="3">
    <source>
        <dbReference type="Proteomes" id="UP001597641"/>
    </source>
</evidence>
<feature type="domain" description="Methyltransferase FkbM" evidence="1">
    <location>
        <begin position="37"/>
        <end position="191"/>
    </location>
</feature>
<evidence type="ECO:0000313" key="2">
    <source>
        <dbReference type="EMBL" id="MFD2999150.1"/>
    </source>
</evidence>
<dbReference type="GO" id="GO:0032259">
    <property type="term" value="P:methylation"/>
    <property type="evidence" value="ECO:0007669"/>
    <property type="project" value="UniProtKB-KW"/>
</dbReference>
<proteinExistence type="predicted"/>
<name>A0ABW6BN40_9BACT</name>
<dbReference type="GO" id="GO:0008168">
    <property type="term" value="F:methyltransferase activity"/>
    <property type="evidence" value="ECO:0007669"/>
    <property type="project" value="UniProtKB-KW"/>
</dbReference>
<evidence type="ECO:0000259" key="1">
    <source>
        <dbReference type="Pfam" id="PF05050"/>
    </source>
</evidence>
<keyword evidence="2" id="KW-0808">Transferase</keyword>
<dbReference type="InterPro" id="IPR029063">
    <property type="entry name" value="SAM-dependent_MTases_sf"/>
</dbReference>
<sequence>MWKGLKGATGNLYCGLQEFEDMAFVLHFLREDDLFVDIGANIGSYTVLGASEVGAETVSIEPIPQTFKTLKINIALNNIESKTKVYNIGLGSKRGILKFTTWLDTINHVTTCQGTDGIDVQVERFDDIIEIKKPALIKIDVEGFEVEVLKVMEKALSNPYLKAIIIELNGVGNRYGYNEEEIHNMFLDYNFNAFIYSPLERKMIPVEKFGVRHVNYNSENTIYIRDIALAQERILSAKKI</sequence>
<dbReference type="InterPro" id="IPR006342">
    <property type="entry name" value="FkbM_mtfrase"/>
</dbReference>
<accession>A0ABW6BN40</accession>
<dbReference type="NCBIfam" id="TIGR01444">
    <property type="entry name" value="fkbM_fam"/>
    <property type="match status" value="1"/>
</dbReference>
<dbReference type="SUPFAM" id="SSF53335">
    <property type="entry name" value="S-adenosyl-L-methionine-dependent methyltransferases"/>
    <property type="match status" value="1"/>
</dbReference>
<dbReference type="PANTHER" id="PTHR34203">
    <property type="entry name" value="METHYLTRANSFERASE, FKBM FAMILY PROTEIN"/>
    <property type="match status" value="1"/>
</dbReference>
<dbReference type="PANTHER" id="PTHR34203:SF15">
    <property type="entry name" value="SLL1173 PROTEIN"/>
    <property type="match status" value="1"/>
</dbReference>
<gene>
    <name evidence="2" type="ORF">ACFS7Z_02170</name>
</gene>
<dbReference type="InterPro" id="IPR052514">
    <property type="entry name" value="SAM-dependent_MTase"/>
</dbReference>